<keyword evidence="3" id="KW-1185">Reference proteome</keyword>
<dbReference type="EMBL" id="JACVVK020000142">
    <property type="protein sequence ID" value="KAK7489108.1"/>
    <property type="molecule type" value="Genomic_DNA"/>
</dbReference>
<evidence type="ECO:0000313" key="3">
    <source>
        <dbReference type="Proteomes" id="UP001519460"/>
    </source>
</evidence>
<protein>
    <submittedName>
        <fullName evidence="2">Uncharacterized protein</fullName>
    </submittedName>
</protein>
<dbReference type="AlphaFoldDB" id="A0ABD0KQ37"/>
<dbReference type="Proteomes" id="UP001519460">
    <property type="component" value="Unassembled WGS sequence"/>
</dbReference>
<feature type="compositionally biased region" description="Basic and acidic residues" evidence="1">
    <location>
        <begin position="1"/>
        <end position="10"/>
    </location>
</feature>
<proteinExistence type="predicted"/>
<comment type="caution">
    <text evidence="2">The sequence shown here is derived from an EMBL/GenBank/DDBJ whole genome shotgun (WGS) entry which is preliminary data.</text>
</comment>
<accession>A0ABD0KQ37</accession>
<feature type="compositionally biased region" description="Polar residues" evidence="1">
    <location>
        <begin position="14"/>
        <end position="25"/>
    </location>
</feature>
<organism evidence="2 3">
    <name type="scientific">Batillaria attramentaria</name>
    <dbReference type="NCBI Taxonomy" id="370345"/>
    <lineage>
        <taxon>Eukaryota</taxon>
        <taxon>Metazoa</taxon>
        <taxon>Spiralia</taxon>
        <taxon>Lophotrochozoa</taxon>
        <taxon>Mollusca</taxon>
        <taxon>Gastropoda</taxon>
        <taxon>Caenogastropoda</taxon>
        <taxon>Sorbeoconcha</taxon>
        <taxon>Cerithioidea</taxon>
        <taxon>Batillariidae</taxon>
        <taxon>Batillaria</taxon>
    </lineage>
</organism>
<name>A0ABD0KQ37_9CAEN</name>
<feature type="region of interest" description="Disordered" evidence="1">
    <location>
        <begin position="1"/>
        <end position="26"/>
    </location>
</feature>
<evidence type="ECO:0000313" key="2">
    <source>
        <dbReference type="EMBL" id="KAK7489108.1"/>
    </source>
</evidence>
<sequence>MAWGRKESGKEGTGVSTFQTNSDMPTSRLLGGHQTLCLRISGECFAKAVDVMILKFKEVSSSVPGMDYFWTSEKLQFFATTAFL</sequence>
<reference evidence="2 3" key="1">
    <citation type="journal article" date="2023" name="Sci. Data">
        <title>Genome assembly of the Korean intertidal mud-creeper Batillaria attramentaria.</title>
        <authorList>
            <person name="Patra A.K."/>
            <person name="Ho P.T."/>
            <person name="Jun S."/>
            <person name="Lee S.J."/>
            <person name="Kim Y."/>
            <person name="Won Y.J."/>
        </authorList>
    </citation>
    <scope>NUCLEOTIDE SEQUENCE [LARGE SCALE GENOMIC DNA]</scope>
    <source>
        <strain evidence="2">Wonlab-2016</strain>
    </source>
</reference>
<gene>
    <name evidence="2" type="ORF">BaRGS_00019622</name>
</gene>
<evidence type="ECO:0000256" key="1">
    <source>
        <dbReference type="SAM" id="MobiDB-lite"/>
    </source>
</evidence>